<protein>
    <recommendedName>
        <fullName evidence="4">DUF1449 family protein</fullName>
    </recommendedName>
</protein>
<dbReference type="Proteomes" id="UP000182486">
    <property type="component" value="Unassembled WGS sequence"/>
</dbReference>
<organism evidence="2 3">
    <name type="scientific">Couchioplanes caeruleus subsp. caeruleus</name>
    <dbReference type="NCBI Taxonomy" id="56427"/>
    <lineage>
        <taxon>Bacteria</taxon>
        <taxon>Bacillati</taxon>
        <taxon>Actinomycetota</taxon>
        <taxon>Actinomycetes</taxon>
        <taxon>Micromonosporales</taxon>
        <taxon>Micromonosporaceae</taxon>
        <taxon>Couchioplanes</taxon>
    </lineage>
</organism>
<evidence type="ECO:0000313" key="2">
    <source>
        <dbReference type="EMBL" id="OJF09811.1"/>
    </source>
</evidence>
<feature type="transmembrane region" description="Helical" evidence="1">
    <location>
        <begin position="47"/>
        <end position="74"/>
    </location>
</feature>
<proteinExistence type="predicted"/>
<evidence type="ECO:0000313" key="3">
    <source>
        <dbReference type="Proteomes" id="UP000182486"/>
    </source>
</evidence>
<keyword evidence="1" id="KW-0812">Transmembrane</keyword>
<gene>
    <name evidence="2" type="ORF">BG844_35680</name>
</gene>
<evidence type="ECO:0000256" key="1">
    <source>
        <dbReference type="SAM" id="Phobius"/>
    </source>
</evidence>
<feature type="transmembrane region" description="Helical" evidence="1">
    <location>
        <begin position="80"/>
        <end position="100"/>
    </location>
</feature>
<keyword evidence="3" id="KW-1185">Reference proteome</keyword>
<dbReference type="EMBL" id="MEIA01000545">
    <property type="protein sequence ID" value="OJF09811.1"/>
    <property type="molecule type" value="Genomic_DNA"/>
</dbReference>
<feature type="transmembrane region" description="Helical" evidence="1">
    <location>
        <begin position="15"/>
        <end position="35"/>
    </location>
</feature>
<evidence type="ECO:0008006" key="4">
    <source>
        <dbReference type="Google" id="ProtNLM"/>
    </source>
</evidence>
<dbReference type="RefSeq" id="WP_071809828.1">
    <property type="nucleotide sequence ID" value="NZ_MEIA01000545.1"/>
</dbReference>
<keyword evidence="1" id="KW-1133">Transmembrane helix</keyword>
<comment type="caution">
    <text evidence="2">The sequence shown here is derived from an EMBL/GenBank/DDBJ whole genome shotgun (WGS) entry which is preliminary data.</text>
</comment>
<name>A0A1K0GKU5_9ACTN</name>
<sequence>MGGFFEAVLSFPTVVLTPLLVVVIGYWLVVIVGGADPDGDSGGEDSGFLGFLGLGGVPASVVLSLLIVFAWFVTLAGAELFGAIPAALILAAAVVVAWLVTRLSVVLIKRFLPAGTEPSRSDFVGLTCIVRTGRVTRTFGQAEVHAPDGSSAIVQVRQAGEDELRAGTVALLYDVDPDGEFFWIVPADIATS</sequence>
<dbReference type="AlphaFoldDB" id="A0A1K0GKU5"/>
<reference evidence="2 3" key="1">
    <citation type="submission" date="2016-09" db="EMBL/GenBank/DDBJ databases">
        <title>Couchioplanes caeruleus draft genome sequence.</title>
        <authorList>
            <person name="Sheehan J."/>
            <person name="Caffrey P."/>
        </authorList>
    </citation>
    <scope>NUCLEOTIDE SEQUENCE [LARGE SCALE GENOMIC DNA]</scope>
    <source>
        <strain evidence="2 3">DSM 43634</strain>
    </source>
</reference>
<keyword evidence="1" id="KW-0472">Membrane</keyword>
<accession>A0A1K0GKU5</accession>